<accession>A0A286REW1</accession>
<name>A0A286REW1_9BACT</name>
<sequence length="44" mass="5125">MSSHTRLIFGDDSFNRLAGRPTLNSRDLVLYFTRISRPNLFILL</sequence>
<organism evidence="1 2">
    <name type="scientific">Thermogutta terrifontis</name>
    <dbReference type="NCBI Taxonomy" id="1331910"/>
    <lineage>
        <taxon>Bacteria</taxon>
        <taxon>Pseudomonadati</taxon>
        <taxon>Planctomycetota</taxon>
        <taxon>Planctomycetia</taxon>
        <taxon>Pirellulales</taxon>
        <taxon>Thermoguttaceae</taxon>
        <taxon>Thermogutta</taxon>
    </lineage>
</organism>
<gene>
    <name evidence="1" type="ORF">THTE_1898</name>
</gene>
<reference evidence="1 2" key="1">
    <citation type="journal article" name="Front. Microbiol.">
        <title>Sugar Metabolism of the First Thermophilic Planctomycete Thermogutta terrifontis: Comparative Genomic and Transcriptomic Approaches.</title>
        <authorList>
            <person name="Elcheninov A.G."/>
            <person name="Menzel P."/>
            <person name="Gudbergsdottir S.R."/>
            <person name="Slesarev A.I."/>
            <person name="Kadnikov V.V."/>
            <person name="Krogh A."/>
            <person name="Bonch-Osmolovskaya E.A."/>
            <person name="Peng X."/>
            <person name="Kublanov I.V."/>
        </authorList>
    </citation>
    <scope>NUCLEOTIDE SEQUENCE [LARGE SCALE GENOMIC DNA]</scope>
    <source>
        <strain evidence="1 2">R1</strain>
    </source>
</reference>
<dbReference type="EMBL" id="CP018477">
    <property type="protein sequence ID" value="ASV74500.1"/>
    <property type="molecule type" value="Genomic_DNA"/>
</dbReference>
<dbReference type="KEGG" id="ttf:THTE_1898"/>
<keyword evidence="2" id="KW-1185">Reference proteome</keyword>
<protein>
    <submittedName>
        <fullName evidence="1">Uncharacterized protein</fullName>
    </submittedName>
</protein>
<dbReference type="AlphaFoldDB" id="A0A286REW1"/>
<evidence type="ECO:0000313" key="1">
    <source>
        <dbReference type="EMBL" id="ASV74500.1"/>
    </source>
</evidence>
<proteinExistence type="predicted"/>
<dbReference type="Proteomes" id="UP000215086">
    <property type="component" value="Chromosome"/>
</dbReference>
<evidence type="ECO:0000313" key="2">
    <source>
        <dbReference type="Proteomes" id="UP000215086"/>
    </source>
</evidence>